<dbReference type="KEGG" id="pgin:FRZ67_16785"/>
<gene>
    <name evidence="1" type="ORF">FRZ67_16785</name>
</gene>
<organism evidence="1 2">
    <name type="scientific">Panacibacter ginsenosidivorans</name>
    <dbReference type="NCBI Taxonomy" id="1813871"/>
    <lineage>
        <taxon>Bacteria</taxon>
        <taxon>Pseudomonadati</taxon>
        <taxon>Bacteroidota</taxon>
        <taxon>Chitinophagia</taxon>
        <taxon>Chitinophagales</taxon>
        <taxon>Chitinophagaceae</taxon>
        <taxon>Panacibacter</taxon>
    </lineage>
</organism>
<dbReference type="AlphaFoldDB" id="A0A5B8VC30"/>
<dbReference type="Gene3D" id="3.10.450.50">
    <property type="match status" value="1"/>
</dbReference>
<reference evidence="1 2" key="1">
    <citation type="journal article" date="2016" name="Int. J. Syst. Evol. Microbiol.">
        <title>Panacibacter ginsenosidivorans gen. nov., sp. nov., with ginsenoside converting activity isolated from soil of a ginseng field.</title>
        <authorList>
            <person name="Siddiqi M.Z."/>
            <person name="Muhammad Shafi S."/>
            <person name="Choi K.D."/>
            <person name="Im W.T."/>
        </authorList>
    </citation>
    <scope>NUCLEOTIDE SEQUENCE [LARGE SCALE GENOMIC DNA]</scope>
    <source>
        <strain evidence="1 2">Gsoil1550</strain>
    </source>
</reference>
<dbReference type="EMBL" id="CP042435">
    <property type="protein sequence ID" value="QEC68882.1"/>
    <property type="molecule type" value="Genomic_DNA"/>
</dbReference>
<dbReference type="InterPro" id="IPR032710">
    <property type="entry name" value="NTF2-like_dom_sf"/>
</dbReference>
<sequence length="185" mass="20441">MKKVSFIATALCVLAACNSGEPKSGDTATTNDSAATTTTAAPLTYAYTPTYSGDFEQGDPKYAQTILDLWKDFDNNTFDNHKDAFADSVYIDFSGGDHFAGTRDSLISNMKAYRTALGTSTSEVIAWTTIKPKGKDETWVIVWGKEVDEKNGKKDSVNLNENWMFNKDGKISFMTQYTQKYAAKK</sequence>
<evidence type="ECO:0008006" key="3">
    <source>
        <dbReference type="Google" id="ProtNLM"/>
    </source>
</evidence>
<dbReference type="SUPFAM" id="SSF54427">
    <property type="entry name" value="NTF2-like"/>
    <property type="match status" value="1"/>
</dbReference>
<keyword evidence="2" id="KW-1185">Reference proteome</keyword>
<proteinExistence type="predicted"/>
<dbReference type="Proteomes" id="UP000321533">
    <property type="component" value="Chromosome"/>
</dbReference>
<dbReference type="OrthoDB" id="664849at2"/>
<accession>A0A5B8VC30</accession>
<dbReference type="RefSeq" id="WP_147191361.1">
    <property type="nucleotide sequence ID" value="NZ_CP042435.1"/>
</dbReference>
<evidence type="ECO:0000313" key="2">
    <source>
        <dbReference type="Proteomes" id="UP000321533"/>
    </source>
</evidence>
<name>A0A5B8VC30_9BACT</name>
<dbReference type="PROSITE" id="PS51257">
    <property type="entry name" value="PROKAR_LIPOPROTEIN"/>
    <property type="match status" value="1"/>
</dbReference>
<evidence type="ECO:0000313" key="1">
    <source>
        <dbReference type="EMBL" id="QEC68882.1"/>
    </source>
</evidence>
<protein>
    <recommendedName>
        <fullName evidence="3">Nuclear transport factor 2 family protein</fullName>
    </recommendedName>
</protein>